<evidence type="ECO:0008006" key="4">
    <source>
        <dbReference type="Google" id="ProtNLM"/>
    </source>
</evidence>
<dbReference type="PANTHER" id="PTHR19920">
    <property type="entry name" value="WD40 PROTEIN CIAO1"/>
    <property type="match status" value="1"/>
</dbReference>
<dbReference type="GO" id="GO:0016226">
    <property type="term" value="P:iron-sulfur cluster assembly"/>
    <property type="evidence" value="ECO:0007669"/>
    <property type="project" value="TreeGrafter"/>
</dbReference>
<dbReference type="PROSITE" id="PS50082">
    <property type="entry name" value="WD_REPEATS_2"/>
    <property type="match status" value="2"/>
</dbReference>
<dbReference type="SMART" id="SM00320">
    <property type="entry name" value="WD40"/>
    <property type="match status" value="4"/>
</dbReference>
<feature type="repeat" description="WD" evidence="1">
    <location>
        <begin position="264"/>
        <end position="296"/>
    </location>
</feature>
<name>A0A8S1W9D1_9CILI</name>
<protein>
    <recommendedName>
        <fullName evidence="4">WD domain, G-beta repeat protein</fullName>
    </recommendedName>
</protein>
<comment type="caution">
    <text evidence="2">The sequence shown here is derived from an EMBL/GenBank/DDBJ whole genome shotgun (WGS) entry which is preliminary data.</text>
</comment>
<evidence type="ECO:0000313" key="2">
    <source>
        <dbReference type="EMBL" id="CAD8186838.1"/>
    </source>
</evidence>
<dbReference type="OrthoDB" id="5594999at2759"/>
<proteinExistence type="predicted"/>
<dbReference type="AlphaFoldDB" id="A0A8S1W9D1"/>
<organism evidence="2 3">
    <name type="scientific">Paramecium pentaurelia</name>
    <dbReference type="NCBI Taxonomy" id="43138"/>
    <lineage>
        <taxon>Eukaryota</taxon>
        <taxon>Sar</taxon>
        <taxon>Alveolata</taxon>
        <taxon>Ciliophora</taxon>
        <taxon>Intramacronucleata</taxon>
        <taxon>Oligohymenophorea</taxon>
        <taxon>Peniculida</taxon>
        <taxon>Parameciidae</taxon>
        <taxon>Paramecium</taxon>
    </lineage>
</organism>
<dbReference type="InterPro" id="IPR001680">
    <property type="entry name" value="WD40_rpt"/>
</dbReference>
<accession>A0A8S1W9D1</accession>
<keyword evidence="1" id="KW-0853">WD repeat</keyword>
<dbReference type="PROSITE" id="PS50294">
    <property type="entry name" value="WD_REPEATS_REGION"/>
    <property type="match status" value="2"/>
</dbReference>
<evidence type="ECO:0000256" key="1">
    <source>
        <dbReference type="PROSITE-ProRule" id="PRU00221"/>
    </source>
</evidence>
<evidence type="ECO:0000313" key="3">
    <source>
        <dbReference type="Proteomes" id="UP000689195"/>
    </source>
</evidence>
<keyword evidence="3" id="KW-1185">Reference proteome</keyword>
<feature type="repeat" description="WD" evidence="1">
    <location>
        <begin position="312"/>
        <end position="344"/>
    </location>
</feature>
<dbReference type="Pfam" id="PF00400">
    <property type="entry name" value="WD40"/>
    <property type="match status" value="3"/>
</dbReference>
<dbReference type="Proteomes" id="UP000689195">
    <property type="component" value="Unassembled WGS sequence"/>
</dbReference>
<dbReference type="EMBL" id="CAJJDO010000088">
    <property type="protein sequence ID" value="CAD8186838.1"/>
    <property type="molecule type" value="Genomic_DNA"/>
</dbReference>
<sequence length="551" mass="64647">MIQQKQLDYVTNFSCSQHIGQPINTILLDQSLLIEKRLLCSYCVENIDQNLKTIEIEKALEITEQKVREKSRNDLDFVQSQIINLHKLQSNACQMRSYINSQLESIIQISSDWIKELKTFNNQYQMQIMIKELDNLLNYQNKETERDSKLTITKLHQIAVLQSYQMSIYLEQFSSFQEYQECQQILEMMTNIDKIRIQHSIQEASKTKIQPFTFEIIAQNSIKQPEYCQAIAINQDNTLVLVGCEKEIRVFELIQNKLVQIDILKGHNDSIFTLDFFKKQKNSFISGSRDDSIMIWLYQNEMKKSWSCSQQLVGHTSSILCLIYNQKEDLIISGSDDKTIKFWSYNQNCENNNKQLWSCSQTIRKHSSYVYALSLNEDQTKLISCGLDKLILVMELLKTQYSYSWIVLQEINVENDGYRLCFIENNIFAFQPRSYSKMDIYEITGNSEGQFLKTKEIDVKGYSQSCDNLFPSKFSIQKCILMIKNGKNVNLIRCGNYCNGNIVSERQFFLEQVIEFDDNCIYGTLSDDGQYLLTWDYFTKEIQIRCFQSKE</sequence>
<dbReference type="PANTHER" id="PTHR19920:SF0">
    <property type="entry name" value="CYTOSOLIC IRON-SULFUR PROTEIN ASSEMBLY PROTEIN CIAO1-RELATED"/>
    <property type="match status" value="1"/>
</dbReference>
<dbReference type="GO" id="GO:0097361">
    <property type="term" value="C:cytosolic [4Fe-4S] assembly targeting complex"/>
    <property type="evidence" value="ECO:0007669"/>
    <property type="project" value="TreeGrafter"/>
</dbReference>
<reference evidence="2" key="1">
    <citation type="submission" date="2021-01" db="EMBL/GenBank/DDBJ databases">
        <authorList>
            <consortium name="Genoscope - CEA"/>
            <person name="William W."/>
        </authorList>
    </citation>
    <scope>NUCLEOTIDE SEQUENCE</scope>
</reference>
<gene>
    <name evidence="2" type="ORF">PPENT_87.1.T0880007</name>
</gene>